<dbReference type="FunCoup" id="C5KJA8">
    <property type="interactions" value="297"/>
</dbReference>
<dbReference type="PANTHER" id="PTHR35805:SF1">
    <property type="entry name" value="ASPARTATE CARBAMOYLTRANSFERASE REGULATORY CHAIN"/>
    <property type="match status" value="1"/>
</dbReference>
<feature type="domain" description="Aspartate/ornithine carbamoyltransferase carbamoyl-P binding" evidence="2">
    <location>
        <begin position="4"/>
        <end position="165"/>
    </location>
</feature>
<dbReference type="GO" id="GO:0006207">
    <property type="term" value="P:'de novo' pyrimidine nucleobase biosynthetic process"/>
    <property type="evidence" value="ECO:0007669"/>
    <property type="project" value="InterPro"/>
</dbReference>
<dbReference type="PANTHER" id="PTHR35805">
    <property type="entry name" value="ASPARTATE CARBAMOYLTRANSFERASE REGULATORY CHAIN"/>
    <property type="match status" value="1"/>
</dbReference>
<dbReference type="RefSeq" id="XP_002783614.1">
    <property type="nucleotide sequence ID" value="XM_002783568.1"/>
</dbReference>
<sequence>MDPRSLCVIDDISVAERRRILGDAMKLKEVFSDPVDVRRTGVQVDDPQSCVYLIFMENSTRTKESFLNAAKFHDVKVNIFDCQTSSFLKSETITDTIKMLIGYSPAGRTIFVIRSKLEGVCRWLEFAMTKYARRHGIKTPVFINAGDGSHEHPTQELLDQFTFVECMKRLKDAACVGDSSPVGLVSSDFDTIHIALIGDLKNGRTVHSKVNGLRVFDHVRVDLIAPEELAMPSSYTERMRSLGYEVRQFPSLEEYLGQDNVARIWYFTRLQLERMTEQQQERSSILRRAVSFDPTTMMGRLPESCKFFHPLPRDSRFPTIPFEIDDTDLNGWDEQSRNGYFLRIILLRGIGYGEGLKVEVDFNVGDVVGTVTNSSKDYCFKQ</sequence>
<dbReference type="PRINTS" id="PR00101">
    <property type="entry name" value="ATCASE"/>
</dbReference>
<dbReference type="GeneID" id="9046153"/>
<dbReference type="OrthoDB" id="1924069at2759"/>
<reference evidence="3 4" key="1">
    <citation type="submission" date="2008-07" db="EMBL/GenBank/DDBJ databases">
        <authorList>
            <person name="El-Sayed N."/>
            <person name="Caler E."/>
            <person name="Inman J."/>
            <person name="Amedeo P."/>
            <person name="Hass B."/>
            <person name="Wortman J."/>
        </authorList>
    </citation>
    <scope>NUCLEOTIDE SEQUENCE [LARGE SCALE GENOMIC DNA]</scope>
    <source>
        <strain evidence="4">ATCC 50983 / TXsc</strain>
    </source>
</reference>
<name>C5KJA8_PERM5</name>
<dbReference type="PROSITE" id="PS00097">
    <property type="entry name" value="CARBAMOYLTRANSFERASE"/>
    <property type="match status" value="1"/>
</dbReference>
<dbReference type="GO" id="GO:0004070">
    <property type="term" value="F:aspartate carbamoyltransferase activity"/>
    <property type="evidence" value="ECO:0007669"/>
    <property type="project" value="InterPro"/>
</dbReference>
<dbReference type="OMA" id="MFNNYGD"/>
<dbReference type="InterPro" id="IPR006130">
    <property type="entry name" value="Asp/Orn_carbamoylTrfase"/>
</dbReference>
<proteinExistence type="predicted"/>
<evidence type="ECO:0000313" key="4">
    <source>
        <dbReference type="Proteomes" id="UP000007800"/>
    </source>
</evidence>
<dbReference type="InterPro" id="IPR002801">
    <property type="entry name" value="Asp_carbamoylTrfase_reg"/>
</dbReference>
<dbReference type="Proteomes" id="UP000007800">
    <property type="component" value="Unassembled WGS sequence"/>
</dbReference>
<keyword evidence="4" id="KW-1185">Reference proteome</keyword>
<dbReference type="EMBL" id="GG673601">
    <property type="protein sequence ID" value="EER15410.1"/>
    <property type="molecule type" value="Genomic_DNA"/>
</dbReference>
<accession>C5KJA8</accession>
<dbReference type="NCBIfam" id="TIGR00670">
    <property type="entry name" value="asp_carb_tr"/>
    <property type="match status" value="1"/>
</dbReference>
<dbReference type="InterPro" id="IPR006132">
    <property type="entry name" value="Asp/Orn_carbamoyltranf_P-bd"/>
</dbReference>
<organism evidence="4">
    <name type="scientific">Perkinsus marinus (strain ATCC 50983 / TXsc)</name>
    <dbReference type="NCBI Taxonomy" id="423536"/>
    <lineage>
        <taxon>Eukaryota</taxon>
        <taxon>Sar</taxon>
        <taxon>Alveolata</taxon>
        <taxon>Perkinsozoa</taxon>
        <taxon>Perkinsea</taxon>
        <taxon>Perkinsida</taxon>
        <taxon>Perkinsidae</taxon>
        <taxon>Perkinsus</taxon>
    </lineage>
</organism>
<evidence type="ECO:0000313" key="3">
    <source>
        <dbReference type="EMBL" id="EER15410.1"/>
    </source>
</evidence>
<dbReference type="Gene3D" id="3.40.50.1370">
    <property type="entry name" value="Aspartate/ornithine carbamoyltransferase"/>
    <property type="match status" value="2"/>
</dbReference>
<gene>
    <name evidence="3" type="ORF">Pmar_PMAR018761</name>
</gene>
<protein>
    <submittedName>
        <fullName evidence="3">Aspartate transcarbamoylase, putative</fullName>
    </submittedName>
</protein>
<dbReference type="SUPFAM" id="SSF53671">
    <property type="entry name" value="Aspartate/ornithine carbamoyltransferase"/>
    <property type="match status" value="1"/>
</dbReference>
<dbReference type="InterPro" id="IPR036901">
    <property type="entry name" value="Asp/Orn_carbamoylTrfase_sf"/>
</dbReference>
<dbReference type="AlphaFoldDB" id="C5KJA8"/>
<dbReference type="InterPro" id="IPR002082">
    <property type="entry name" value="Asp_carbamoyltransf"/>
</dbReference>
<evidence type="ECO:0000259" key="2">
    <source>
        <dbReference type="Pfam" id="PF02729"/>
    </source>
</evidence>
<evidence type="ECO:0000256" key="1">
    <source>
        <dbReference type="ARBA" id="ARBA00022679"/>
    </source>
</evidence>
<dbReference type="GO" id="GO:0009347">
    <property type="term" value="C:aspartate carbamoyltransferase complex"/>
    <property type="evidence" value="ECO:0007669"/>
    <property type="project" value="InterPro"/>
</dbReference>
<keyword evidence="1" id="KW-0808">Transferase</keyword>
<dbReference type="InParanoid" id="C5KJA8"/>
<dbReference type="GO" id="GO:0006520">
    <property type="term" value="P:amino acid metabolic process"/>
    <property type="evidence" value="ECO:0007669"/>
    <property type="project" value="InterPro"/>
</dbReference>
<dbReference type="Pfam" id="PF02729">
    <property type="entry name" value="OTCace_N"/>
    <property type="match status" value="1"/>
</dbReference>
<dbReference type="GO" id="GO:0016597">
    <property type="term" value="F:amino acid binding"/>
    <property type="evidence" value="ECO:0007669"/>
    <property type="project" value="InterPro"/>
</dbReference>